<organism evidence="10 11">
    <name type="scientific">Paenibacillus ginsengarvi</name>
    <dbReference type="NCBI Taxonomy" id="400777"/>
    <lineage>
        <taxon>Bacteria</taxon>
        <taxon>Bacillati</taxon>
        <taxon>Bacillota</taxon>
        <taxon>Bacilli</taxon>
        <taxon>Bacillales</taxon>
        <taxon>Paenibacillaceae</taxon>
        <taxon>Paenibacillus</taxon>
    </lineage>
</organism>
<dbReference type="PANTHER" id="PTHR35789">
    <property type="entry name" value="SPORE GERMINATION PROTEIN B3"/>
    <property type="match status" value="1"/>
</dbReference>
<sequence length="284" mass="31449">MAHNRSSSRSPVTIYTDKSPTLFEALRKMTTQSPRQMYLAHLRFLFFDEAAAKKGIKPAIDFLLRDYQVRPDFHLAVIRGSSTRQVLELLTPAEALPVMELYKSLKVSEKAWAPTSTVTVQDLLQKFTKSGVEPVLTGLTLRGDIAEGKQTSNVMQSSVSARYQYTGIGVFRDDRLLGWLNDADSKAYNYITNHITSSVAATPCPGSDGYFVAEVDRSEVKVIPRLVKGDPQIRIDATVEANVAEVGCANVDLTQEQSLLDLQQAARRQLKQVLATGVRNAQTL</sequence>
<keyword evidence="4" id="KW-0732">Signal</keyword>
<comment type="caution">
    <text evidence="10">The sequence shown here is derived from an EMBL/GenBank/DDBJ whole genome shotgun (WGS) entry which is preliminary data.</text>
</comment>
<dbReference type="PANTHER" id="PTHR35789:SF1">
    <property type="entry name" value="SPORE GERMINATION PROTEIN B3"/>
    <property type="match status" value="1"/>
</dbReference>
<evidence type="ECO:0000256" key="2">
    <source>
        <dbReference type="ARBA" id="ARBA00007886"/>
    </source>
</evidence>
<comment type="similarity">
    <text evidence="2">Belongs to the GerABKC lipoprotein family.</text>
</comment>
<dbReference type="Proteomes" id="UP000282311">
    <property type="component" value="Unassembled WGS sequence"/>
</dbReference>
<dbReference type="InterPro" id="IPR038501">
    <property type="entry name" value="Spore_GerAC_C_sf"/>
</dbReference>
<protein>
    <submittedName>
        <fullName evidence="10">Ger(X)C family spore germination protein</fullName>
    </submittedName>
</protein>
<evidence type="ECO:0000256" key="4">
    <source>
        <dbReference type="ARBA" id="ARBA00022729"/>
    </source>
</evidence>
<dbReference type="EMBL" id="RBAH01000033">
    <property type="protein sequence ID" value="RKN70046.1"/>
    <property type="molecule type" value="Genomic_DNA"/>
</dbReference>
<dbReference type="OrthoDB" id="9816067at2"/>
<keyword evidence="7" id="KW-0449">Lipoprotein</keyword>
<dbReference type="GO" id="GO:0016020">
    <property type="term" value="C:membrane"/>
    <property type="evidence" value="ECO:0007669"/>
    <property type="project" value="UniProtKB-SubCell"/>
</dbReference>
<evidence type="ECO:0000256" key="3">
    <source>
        <dbReference type="ARBA" id="ARBA00022544"/>
    </source>
</evidence>
<evidence type="ECO:0000256" key="1">
    <source>
        <dbReference type="ARBA" id="ARBA00004635"/>
    </source>
</evidence>
<proteinExistence type="inferred from homology"/>
<evidence type="ECO:0000313" key="10">
    <source>
        <dbReference type="EMBL" id="RKN70046.1"/>
    </source>
</evidence>
<dbReference type="Pfam" id="PF05504">
    <property type="entry name" value="Spore_GerAC"/>
    <property type="match status" value="1"/>
</dbReference>
<comment type="subcellular location">
    <subcellularLocation>
        <location evidence="1">Membrane</location>
        <topology evidence="1">Lipid-anchor</topology>
    </subcellularLocation>
</comment>
<dbReference type="InterPro" id="IPR057336">
    <property type="entry name" value="GerAC_N"/>
</dbReference>
<keyword evidence="6" id="KW-0564">Palmitate</keyword>
<evidence type="ECO:0000313" key="11">
    <source>
        <dbReference type="Proteomes" id="UP000282311"/>
    </source>
</evidence>
<gene>
    <name evidence="10" type="ORF">D7M11_30955</name>
</gene>
<evidence type="ECO:0000259" key="9">
    <source>
        <dbReference type="Pfam" id="PF25198"/>
    </source>
</evidence>
<dbReference type="RefSeq" id="WP_120751153.1">
    <property type="nucleotide sequence ID" value="NZ_RBAH01000033.1"/>
</dbReference>
<dbReference type="InterPro" id="IPR008844">
    <property type="entry name" value="Spore_GerAC-like"/>
</dbReference>
<evidence type="ECO:0000256" key="5">
    <source>
        <dbReference type="ARBA" id="ARBA00023136"/>
    </source>
</evidence>
<dbReference type="InterPro" id="IPR046953">
    <property type="entry name" value="Spore_GerAC-like_C"/>
</dbReference>
<evidence type="ECO:0000256" key="7">
    <source>
        <dbReference type="ARBA" id="ARBA00023288"/>
    </source>
</evidence>
<feature type="domain" description="Spore germination protein N-terminal" evidence="9">
    <location>
        <begin position="6"/>
        <end position="140"/>
    </location>
</feature>
<keyword evidence="3" id="KW-0309">Germination</keyword>
<keyword evidence="11" id="KW-1185">Reference proteome</keyword>
<evidence type="ECO:0000259" key="8">
    <source>
        <dbReference type="Pfam" id="PF05504"/>
    </source>
</evidence>
<dbReference type="Gene3D" id="3.30.300.210">
    <property type="entry name" value="Nutrient germinant receptor protein C, domain 3"/>
    <property type="match status" value="1"/>
</dbReference>
<evidence type="ECO:0000256" key="6">
    <source>
        <dbReference type="ARBA" id="ARBA00023139"/>
    </source>
</evidence>
<dbReference type="Pfam" id="PF25198">
    <property type="entry name" value="Spore_GerAC_N"/>
    <property type="match status" value="1"/>
</dbReference>
<accession>A0A3B0BD59</accession>
<keyword evidence="5" id="KW-0472">Membrane</keyword>
<name>A0A3B0BD59_9BACL</name>
<reference evidence="10 11" key="1">
    <citation type="journal article" date="2007" name="Int. J. Syst. Evol. Microbiol.">
        <title>Paenibacillus ginsengarvi sp. nov., isolated from soil from ginseng cultivation.</title>
        <authorList>
            <person name="Yoon M.H."/>
            <person name="Ten L.N."/>
            <person name="Im W.T."/>
        </authorList>
    </citation>
    <scope>NUCLEOTIDE SEQUENCE [LARGE SCALE GENOMIC DNA]</scope>
    <source>
        <strain evidence="10 11">KCTC 13059</strain>
    </source>
</reference>
<dbReference type="AlphaFoldDB" id="A0A3B0BD59"/>
<dbReference type="GO" id="GO:0009847">
    <property type="term" value="P:spore germination"/>
    <property type="evidence" value="ECO:0007669"/>
    <property type="project" value="InterPro"/>
</dbReference>
<feature type="domain" description="Spore germination GerAC-like C-terminal" evidence="8">
    <location>
        <begin position="166"/>
        <end position="282"/>
    </location>
</feature>